<evidence type="ECO:0000256" key="1">
    <source>
        <dbReference type="ARBA" id="ARBA00004141"/>
    </source>
</evidence>
<dbReference type="GO" id="GO:0016236">
    <property type="term" value="P:macroautophagy"/>
    <property type="evidence" value="ECO:0007669"/>
    <property type="project" value="TreeGrafter"/>
</dbReference>
<evidence type="ECO:0000256" key="5">
    <source>
        <dbReference type="ARBA" id="ARBA00023136"/>
    </source>
</evidence>
<comment type="subcellular location">
    <subcellularLocation>
        <location evidence="1">Membrane</location>
        <topology evidence="1">Multi-pass membrane protein</topology>
    </subcellularLocation>
</comment>
<dbReference type="GO" id="GO:0016020">
    <property type="term" value="C:membrane"/>
    <property type="evidence" value="ECO:0007669"/>
    <property type="project" value="UniProtKB-SubCell"/>
</dbReference>
<accession>A0AAW1U6K7</accession>
<evidence type="ECO:0000256" key="2">
    <source>
        <dbReference type="ARBA" id="ARBA00010970"/>
    </source>
</evidence>
<dbReference type="EMBL" id="JARQZJ010000034">
    <property type="protein sequence ID" value="KAK9875780.1"/>
    <property type="molecule type" value="Genomic_DNA"/>
</dbReference>
<dbReference type="PANTHER" id="PTHR21389:SF0">
    <property type="entry name" value="ETOPOSIDE-INDUCED PROTEIN 2.4 HOMOLOG"/>
    <property type="match status" value="1"/>
</dbReference>
<comment type="caution">
    <text evidence="7">The sequence shown here is derived from an EMBL/GenBank/DDBJ whole genome shotgun (WGS) entry which is preliminary data.</text>
</comment>
<dbReference type="GO" id="GO:0005783">
    <property type="term" value="C:endoplasmic reticulum"/>
    <property type="evidence" value="ECO:0007669"/>
    <property type="project" value="TreeGrafter"/>
</dbReference>
<evidence type="ECO:0000313" key="8">
    <source>
        <dbReference type="Proteomes" id="UP001431783"/>
    </source>
</evidence>
<evidence type="ECO:0008006" key="9">
    <source>
        <dbReference type="Google" id="ProtNLM"/>
    </source>
</evidence>
<reference evidence="7 8" key="1">
    <citation type="submission" date="2023-03" db="EMBL/GenBank/DDBJ databases">
        <title>Genome insight into feeding habits of ladybird beetles.</title>
        <authorList>
            <person name="Li H.-S."/>
            <person name="Huang Y.-H."/>
            <person name="Pang H."/>
        </authorList>
    </citation>
    <scope>NUCLEOTIDE SEQUENCE [LARGE SCALE GENOMIC DNA]</scope>
    <source>
        <strain evidence="7">SYSU_2023b</strain>
        <tissue evidence="7">Whole body</tissue>
    </source>
</reference>
<feature type="transmembrane region" description="Helical" evidence="6">
    <location>
        <begin position="200"/>
        <end position="221"/>
    </location>
</feature>
<dbReference type="Pfam" id="PF07264">
    <property type="entry name" value="EI24"/>
    <property type="match status" value="1"/>
</dbReference>
<feature type="transmembrane region" description="Helical" evidence="6">
    <location>
        <begin position="171"/>
        <end position="194"/>
    </location>
</feature>
<dbReference type="InterPro" id="IPR059112">
    <property type="entry name" value="CysZ/EI24"/>
</dbReference>
<keyword evidence="3 6" id="KW-0812">Transmembrane</keyword>
<evidence type="ECO:0000256" key="4">
    <source>
        <dbReference type="ARBA" id="ARBA00022989"/>
    </source>
</evidence>
<dbReference type="AlphaFoldDB" id="A0AAW1U6K7"/>
<proteinExistence type="inferred from homology"/>
<organism evidence="7 8">
    <name type="scientific">Henosepilachna vigintioctopunctata</name>
    <dbReference type="NCBI Taxonomy" id="420089"/>
    <lineage>
        <taxon>Eukaryota</taxon>
        <taxon>Metazoa</taxon>
        <taxon>Ecdysozoa</taxon>
        <taxon>Arthropoda</taxon>
        <taxon>Hexapoda</taxon>
        <taxon>Insecta</taxon>
        <taxon>Pterygota</taxon>
        <taxon>Neoptera</taxon>
        <taxon>Endopterygota</taxon>
        <taxon>Coleoptera</taxon>
        <taxon>Polyphaga</taxon>
        <taxon>Cucujiformia</taxon>
        <taxon>Coccinelloidea</taxon>
        <taxon>Coccinellidae</taxon>
        <taxon>Epilachninae</taxon>
        <taxon>Epilachnini</taxon>
        <taxon>Henosepilachna</taxon>
    </lineage>
</organism>
<feature type="transmembrane region" description="Helical" evidence="6">
    <location>
        <begin position="74"/>
        <end position="96"/>
    </location>
</feature>
<sequence>MDFKGACFAALRGCFDSIMGISAIFTMKDVNEERTRNLSPYRSTSSRELTPIKKKSKSAKNISKYTKSDVRTSICLSSFMNGGVFLFSILLFNYLLLPSIKLVCNMVFQEESLMSRLALEWIEPVISLVFTSIWVVPLFVISRAVNNLWFQDIADSAYIQRRGRPLSWQSVSLWIADTIFSITVQTLFLIQAMLISYIPYYGIGYLLSLIHMCLLYSLYAFEYKWFNMRWELHRRLAYIERNWPYFIGFGFPLAVITQMLNSWMLSGGIFSLLFPFFIISGTEANPVDNVRVYPLHLFSLAVKIANMIFAKTLGGVVGPEVVQRQKPTAQKVLVQKQNSYRE</sequence>
<evidence type="ECO:0000313" key="7">
    <source>
        <dbReference type="EMBL" id="KAK9875780.1"/>
    </source>
</evidence>
<dbReference type="PANTHER" id="PTHR21389">
    <property type="entry name" value="P53 INDUCED PROTEIN"/>
    <property type="match status" value="1"/>
</dbReference>
<feature type="transmembrane region" description="Helical" evidence="6">
    <location>
        <begin position="121"/>
        <end position="141"/>
    </location>
</feature>
<evidence type="ECO:0000256" key="6">
    <source>
        <dbReference type="SAM" id="Phobius"/>
    </source>
</evidence>
<comment type="similarity">
    <text evidence="2">Belongs to the EI24 family.</text>
</comment>
<keyword evidence="8" id="KW-1185">Reference proteome</keyword>
<name>A0AAW1U6K7_9CUCU</name>
<keyword evidence="4 6" id="KW-1133">Transmembrane helix</keyword>
<protein>
    <recommendedName>
        <fullName evidence="9">Etoposide-induced protein 2.4</fullName>
    </recommendedName>
</protein>
<feature type="transmembrane region" description="Helical" evidence="6">
    <location>
        <begin position="242"/>
        <end position="257"/>
    </location>
</feature>
<dbReference type="Proteomes" id="UP001431783">
    <property type="component" value="Unassembled WGS sequence"/>
</dbReference>
<evidence type="ECO:0000256" key="3">
    <source>
        <dbReference type="ARBA" id="ARBA00022692"/>
    </source>
</evidence>
<keyword evidence="5 6" id="KW-0472">Membrane</keyword>
<gene>
    <name evidence="7" type="ORF">WA026_009572</name>
</gene>